<organism evidence="1 2">
    <name type="scientific">Pyxidicoccus parkwayensis</name>
    <dbReference type="NCBI Taxonomy" id="2813578"/>
    <lineage>
        <taxon>Bacteria</taxon>
        <taxon>Pseudomonadati</taxon>
        <taxon>Myxococcota</taxon>
        <taxon>Myxococcia</taxon>
        <taxon>Myxococcales</taxon>
        <taxon>Cystobacterineae</taxon>
        <taxon>Myxococcaceae</taxon>
        <taxon>Pyxidicoccus</taxon>
    </lineage>
</organism>
<evidence type="ECO:0008006" key="3">
    <source>
        <dbReference type="Google" id="ProtNLM"/>
    </source>
</evidence>
<keyword evidence="2" id="KW-1185">Reference proteome</keyword>
<sequence length="365" mass="39586">MDYRKFLGKVESAVLPYFGGGTVDAPSRRLRVATPVRPGWWRFEVQGRVATAREPAGPEGLDGLPRVRGHVWGSRLVREGAVAEPLELMPEEEPPRLALVSARRWHDGSLVFEGLEFEGEAEDAARRALEEGQSLSGAKGVSAALRAAFGYAQLETASRALAIRFAPAEVRAKVLDVAEGGRAKAEECLRHLVAEREAHLRAQAMRAAAVEAREYAAGLVAEAQRRAADDAYTAGPMSEAQRRALEREAAAGRVYATQVLAEAQRRAGHPGRRGAREDGMERAERALQSAGARLRDVRRLAGNQLEVTYTFMDERFITLVDAHSLQVVDAGVCLAGADSEVTLESLPSVIREAIDTGVLVITRHA</sequence>
<dbReference type="EMBL" id="CP071090">
    <property type="protein sequence ID" value="QSQ19688.1"/>
    <property type="molecule type" value="Genomic_DNA"/>
</dbReference>
<accession>A0ABX7NU85</accession>
<dbReference type="RefSeq" id="WP_206721272.1">
    <property type="nucleotide sequence ID" value="NZ_CP071090.1"/>
</dbReference>
<proteinExistence type="predicted"/>
<protein>
    <recommendedName>
        <fullName evidence="3">Band 7 domain-containing protein</fullName>
    </recommendedName>
</protein>
<evidence type="ECO:0000313" key="2">
    <source>
        <dbReference type="Proteomes" id="UP000662747"/>
    </source>
</evidence>
<gene>
    <name evidence="1" type="ORF">JY651_30815</name>
</gene>
<reference evidence="1 2" key="1">
    <citation type="submission" date="2021-02" db="EMBL/GenBank/DDBJ databases">
        <title>De Novo genome assembly of isolated myxobacteria.</title>
        <authorList>
            <person name="Stevens D.C."/>
        </authorList>
    </citation>
    <scope>NUCLEOTIDE SEQUENCE [LARGE SCALE GENOMIC DNA]</scope>
    <source>
        <strain evidence="2">SCPEA02</strain>
    </source>
</reference>
<name>A0ABX7NU85_9BACT</name>
<evidence type="ECO:0000313" key="1">
    <source>
        <dbReference type="EMBL" id="QSQ19688.1"/>
    </source>
</evidence>
<dbReference type="Proteomes" id="UP000662747">
    <property type="component" value="Chromosome"/>
</dbReference>